<dbReference type="EMBL" id="AJWJ01000710">
    <property type="protein sequence ID" value="KAF2069237.1"/>
    <property type="molecule type" value="Genomic_DNA"/>
</dbReference>
<keyword evidence="1" id="KW-0812">Transmembrane</keyword>
<proteinExistence type="predicted"/>
<dbReference type="AlphaFoldDB" id="A0A8J4PK64"/>
<keyword evidence="3" id="KW-1185">Reference proteome</keyword>
<name>A0A8J4PK64_9MYCE</name>
<protein>
    <submittedName>
        <fullName evidence="2">Uncharacterized protein</fullName>
    </submittedName>
</protein>
<keyword evidence="1" id="KW-0472">Membrane</keyword>
<keyword evidence="1" id="KW-1133">Transmembrane helix</keyword>
<reference evidence="2" key="1">
    <citation type="submission" date="2020-01" db="EMBL/GenBank/DDBJ databases">
        <title>Development of genomics and gene disruption for Polysphondylium violaceum indicates a role for the polyketide synthase stlB in stalk morphogenesis.</title>
        <authorList>
            <person name="Narita B."/>
            <person name="Kawabe Y."/>
            <person name="Kin K."/>
            <person name="Saito T."/>
            <person name="Gibbs R."/>
            <person name="Kuspa A."/>
            <person name="Muzny D."/>
            <person name="Queller D."/>
            <person name="Richards S."/>
            <person name="Strassman J."/>
            <person name="Sucgang R."/>
            <person name="Worley K."/>
            <person name="Schaap P."/>
        </authorList>
    </citation>
    <scope>NUCLEOTIDE SEQUENCE</scope>
    <source>
        <strain evidence="2">QSvi11</strain>
    </source>
</reference>
<evidence type="ECO:0000313" key="2">
    <source>
        <dbReference type="EMBL" id="KAF2069237.1"/>
    </source>
</evidence>
<feature type="transmembrane region" description="Helical" evidence="1">
    <location>
        <begin position="43"/>
        <end position="60"/>
    </location>
</feature>
<accession>A0A8J4PK64</accession>
<gene>
    <name evidence="2" type="ORF">CYY_009446</name>
</gene>
<organism evidence="2 3">
    <name type="scientific">Polysphondylium violaceum</name>
    <dbReference type="NCBI Taxonomy" id="133409"/>
    <lineage>
        <taxon>Eukaryota</taxon>
        <taxon>Amoebozoa</taxon>
        <taxon>Evosea</taxon>
        <taxon>Eumycetozoa</taxon>
        <taxon>Dictyostelia</taxon>
        <taxon>Dictyosteliales</taxon>
        <taxon>Dictyosteliaceae</taxon>
        <taxon>Polysphondylium</taxon>
    </lineage>
</organism>
<dbReference type="Proteomes" id="UP000695562">
    <property type="component" value="Unassembled WGS sequence"/>
</dbReference>
<evidence type="ECO:0000256" key="1">
    <source>
        <dbReference type="SAM" id="Phobius"/>
    </source>
</evidence>
<comment type="caution">
    <text evidence="2">The sequence shown here is derived from an EMBL/GenBank/DDBJ whole genome shotgun (WGS) entry which is preliminary data.</text>
</comment>
<evidence type="ECO:0000313" key="3">
    <source>
        <dbReference type="Proteomes" id="UP000695562"/>
    </source>
</evidence>
<sequence>MLIKSLSNIGNPSKSLKSNKMNISLAQSSSSTSIEIGKQQNTVFWLLVFPIIGVFVRGAFDIAAEVN</sequence>